<keyword evidence="4" id="KW-1185">Reference proteome</keyword>
<name>A0A1P8UBN1_9MICO</name>
<gene>
    <name evidence="3" type="ORF">BOH66_15845</name>
</gene>
<protein>
    <submittedName>
        <fullName evidence="3">Uncharacterized protein</fullName>
    </submittedName>
</protein>
<dbReference type="Proteomes" id="UP000187185">
    <property type="component" value="Chromosome"/>
</dbReference>
<dbReference type="RefSeq" id="WP_076691903.1">
    <property type="nucleotide sequence ID" value="NZ_CP018762.1"/>
</dbReference>
<keyword evidence="2" id="KW-1133">Transmembrane helix</keyword>
<feature type="compositionally biased region" description="Low complexity" evidence="1">
    <location>
        <begin position="255"/>
        <end position="272"/>
    </location>
</feature>
<evidence type="ECO:0000313" key="3">
    <source>
        <dbReference type="EMBL" id="APZ35537.1"/>
    </source>
</evidence>
<evidence type="ECO:0000256" key="1">
    <source>
        <dbReference type="SAM" id="MobiDB-lite"/>
    </source>
</evidence>
<sequence length="272" mass="30004">MEQFWQFVGGYWWLVFPLAGVLGGAVRGVDRALDRHHKRRLEVMSAKAQLRAARTAPTVTAATEPKTITRPAAIPHQLEQLFQTHDAITARWLEYELDVARMIAFPTMSDGRQPLTAAFLRAKKVADRLRPPSADARLTAEQLAEYRDAVTDYEVAFDLAEREARRVRDSQFSETERKRLATAQQLLAVALDQSATPAERQIAYRRVRDEVDGLLALSDEAVERLEKKVALQLDAGTTAPQTGTSPPQTGPTPPQTGAAPPRDGDGAATPQS</sequence>
<feature type="region of interest" description="Disordered" evidence="1">
    <location>
        <begin position="232"/>
        <end position="272"/>
    </location>
</feature>
<keyword evidence="2" id="KW-0812">Transmembrane</keyword>
<evidence type="ECO:0000313" key="4">
    <source>
        <dbReference type="Proteomes" id="UP000187185"/>
    </source>
</evidence>
<dbReference type="OrthoDB" id="4948465at2"/>
<accession>A0A1P8UBN1</accession>
<organism evidence="3 4">
    <name type="scientific">Microbacterium aurum</name>
    <dbReference type="NCBI Taxonomy" id="36805"/>
    <lineage>
        <taxon>Bacteria</taxon>
        <taxon>Bacillati</taxon>
        <taxon>Actinomycetota</taxon>
        <taxon>Actinomycetes</taxon>
        <taxon>Micrococcales</taxon>
        <taxon>Microbacteriaceae</taxon>
        <taxon>Microbacterium</taxon>
    </lineage>
</organism>
<reference evidence="3 4" key="1">
    <citation type="submission" date="2016-12" db="EMBL/GenBank/DDBJ databases">
        <title>Complete genome sequence of Microbacterium aurum KACC 15219.</title>
        <authorList>
            <person name="Jung Y."/>
            <person name="Shin J.-H."/>
            <person name="Lee Y.-J."/>
            <person name="Yi H."/>
            <person name="Bahn Y.-S."/>
            <person name="Kim J.F."/>
            <person name="Lee D.-W."/>
        </authorList>
    </citation>
    <scope>NUCLEOTIDE SEQUENCE [LARGE SCALE GENOMIC DNA]</scope>
    <source>
        <strain evidence="3 4">KACC 15219</strain>
    </source>
</reference>
<keyword evidence="2" id="KW-0472">Membrane</keyword>
<feature type="transmembrane region" description="Helical" evidence="2">
    <location>
        <begin position="12"/>
        <end position="30"/>
    </location>
</feature>
<dbReference type="KEGG" id="maur:BOH66_15845"/>
<proteinExistence type="predicted"/>
<feature type="compositionally biased region" description="Low complexity" evidence="1">
    <location>
        <begin position="235"/>
        <end position="247"/>
    </location>
</feature>
<dbReference type="STRING" id="36805.BOH66_15845"/>
<dbReference type="EMBL" id="CP018762">
    <property type="protein sequence ID" value="APZ35537.1"/>
    <property type="molecule type" value="Genomic_DNA"/>
</dbReference>
<dbReference type="AlphaFoldDB" id="A0A1P8UBN1"/>
<evidence type="ECO:0000256" key="2">
    <source>
        <dbReference type="SAM" id="Phobius"/>
    </source>
</evidence>